<dbReference type="InterPro" id="IPR036291">
    <property type="entry name" value="NAD(P)-bd_dom_sf"/>
</dbReference>
<sequence>MRRWVVKSFGEPKDVWSLQKHVEGLEPGPGQVKVKVEACGLGLPDVLMSRDNYPLTPPLPFTPSQEAAGKVIAIGEGVDHSLIGARVVGPTLFQSQAGGLAEDCLMRASGTGDGILSGLLPIPDEMSGVEAAGLYIPYQTAWVALVRRAKITKDDVVLVLGASGSSGNAAVQLAKAKGARVIAVAGGPHKVAFCKNIGADEVIDRRQQDITDAALELTGGKGVSIVFDPVGGKAARAAFNAIAFEGRFVVIGYASGEWARIALPETVMKNISLLGAMPVGWTADQVLGAHQDLILHWQERAIDLSSSQVFDFDDAVTAATHIADGKVEGKVIVQMPAEQS</sequence>
<dbReference type="PANTHER" id="PTHR43677:SF4">
    <property type="entry name" value="QUINONE OXIDOREDUCTASE-LIKE PROTEIN 2"/>
    <property type="match status" value="1"/>
</dbReference>
<proteinExistence type="predicted"/>
<dbReference type="Gene3D" id="3.90.180.10">
    <property type="entry name" value="Medium-chain alcohol dehydrogenases, catalytic domain"/>
    <property type="match status" value="1"/>
</dbReference>
<protein>
    <submittedName>
        <fullName evidence="2">Zinc-binding dehydrogenase</fullName>
    </submittedName>
</protein>
<dbReference type="SMART" id="SM00829">
    <property type="entry name" value="PKS_ER"/>
    <property type="match status" value="1"/>
</dbReference>
<dbReference type="Pfam" id="PF08240">
    <property type="entry name" value="ADH_N"/>
    <property type="match status" value="1"/>
</dbReference>
<dbReference type="Proteomes" id="UP001626549">
    <property type="component" value="Chromosome"/>
</dbReference>
<dbReference type="InterPro" id="IPR020843">
    <property type="entry name" value="ER"/>
</dbReference>
<dbReference type="EMBL" id="CP136865">
    <property type="protein sequence ID" value="WOJ98205.1"/>
    <property type="molecule type" value="Genomic_DNA"/>
</dbReference>
<dbReference type="PANTHER" id="PTHR43677">
    <property type="entry name" value="SHORT-CHAIN DEHYDROGENASE/REDUCTASE"/>
    <property type="match status" value="1"/>
</dbReference>
<gene>
    <name evidence="2" type="ORF">R0137_06465</name>
</gene>
<dbReference type="InterPro" id="IPR013154">
    <property type="entry name" value="ADH-like_N"/>
</dbReference>
<evidence type="ECO:0000259" key="1">
    <source>
        <dbReference type="SMART" id="SM00829"/>
    </source>
</evidence>
<dbReference type="Pfam" id="PF00107">
    <property type="entry name" value="ADH_zinc_N"/>
    <property type="match status" value="1"/>
</dbReference>
<dbReference type="InterPro" id="IPR013149">
    <property type="entry name" value="ADH-like_C"/>
</dbReference>
<keyword evidence="3" id="KW-1185">Reference proteome</keyword>
<dbReference type="InterPro" id="IPR051397">
    <property type="entry name" value="Zn-ADH-like_protein"/>
</dbReference>
<dbReference type="Gene3D" id="3.40.50.720">
    <property type="entry name" value="NAD(P)-binding Rossmann-like Domain"/>
    <property type="match status" value="1"/>
</dbReference>
<evidence type="ECO:0000313" key="3">
    <source>
        <dbReference type="Proteomes" id="UP001626549"/>
    </source>
</evidence>
<evidence type="ECO:0000313" key="2">
    <source>
        <dbReference type="EMBL" id="WOJ98205.1"/>
    </source>
</evidence>
<dbReference type="InterPro" id="IPR011032">
    <property type="entry name" value="GroES-like_sf"/>
</dbReference>
<reference evidence="2 3" key="1">
    <citation type="submission" date="2023-10" db="EMBL/GenBank/DDBJ databases">
        <title>Two novel species belonging to the OM43/NOR5 clade.</title>
        <authorList>
            <person name="Park M."/>
        </authorList>
    </citation>
    <scope>NUCLEOTIDE SEQUENCE [LARGE SCALE GENOMIC DNA]</scope>
    <source>
        <strain evidence="2 3">IMCC45268</strain>
    </source>
</reference>
<organism evidence="2 3">
    <name type="scientific">Congregibacter brevis</name>
    <dbReference type="NCBI Taxonomy" id="3081201"/>
    <lineage>
        <taxon>Bacteria</taxon>
        <taxon>Pseudomonadati</taxon>
        <taxon>Pseudomonadota</taxon>
        <taxon>Gammaproteobacteria</taxon>
        <taxon>Cellvibrionales</taxon>
        <taxon>Halieaceae</taxon>
        <taxon>Congregibacter</taxon>
    </lineage>
</organism>
<name>A0ABZ0IIS1_9GAMM</name>
<feature type="domain" description="Enoyl reductase (ER)" evidence="1">
    <location>
        <begin position="13"/>
        <end position="333"/>
    </location>
</feature>
<accession>A0ABZ0IIS1</accession>
<dbReference type="SUPFAM" id="SSF51735">
    <property type="entry name" value="NAD(P)-binding Rossmann-fold domains"/>
    <property type="match status" value="1"/>
</dbReference>
<dbReference type="SUPFAM" id="SSF50129">
    <property type="entry name" value="GroES-like"/>
    <property type="match status" value="1"/>
</dbReference>
<dbReference type="RefSeq" id="WP_407329462.1">
    <property type="nucleotide sequence ID" value="NZ_CP136865.1"/>
</dbReference>